<dbReference type="InterPro" id="IPR029052">
    <property type="entry name" value="Metallo-depent_PP-like"/>
</dbReference>
<protein>
    <submittedName>
        <fullName evidence="2">Metallophosphoesterase</fullName>
    </submittedName>
</protein>
<evidence type="ECO:0000313" key="3">
    <source>
        <dbReference type="Proteomes" id="UP000223749"/>
    </source>
</evidence>
<dbReference type="RefSeq" id="WP_099438872.1">
    <property type="nucleotide sequence ID" value="NZ_CP024091.1"/>
</dbReference>
<dbReference type="InterPro" id="IPR006311">
    <property type="entry name" value="TAT_signal"/>
</dbReference>
<dbReference type="PROSITE" id="PS51318">
    <property type="entry name" value="TAT"/>
    <property type="match status" value="1"/>
</dbReference>
<sequence>MSDRRIFLKGSLASILLAGLSKSVLALAPKMHTSLPMGAKAKLRFAIASDGHYGQPDTEYKKDHENLVQWINEAHDANPLDFVIINGDLVHDQPELLTEVKKNYFDKFKVPFYAIPGNHDHADASIWKSVFGYEDNYSFKKNDVGFILANTSDTKGKYICPDNDFLKRELEKFKDLKTVLIVLHIPPHFWIPESPFVDCPETISLLHSYDNVKAVFHGHDHSLDAVFYTNKLPHFFDAHFGGNWGTQYKGYRIVEVNEAGKLTTYQVNASKNPILNTTTF</sequence>
<proteinExistence type="predicted"/>
<dbReference type="InterPro" id="IPR051918">
    <property type="entry name" value="STPP_CPPED1"/>
</dbReference>
<feature type="domain" description="Calcineurin-like phosphoesterase" evidence="1">
    <location>
        <begin position="43"/>
        <end position="222"/>
    </location>
</feature>
<dbReference type="Gene3D" id="3.60.21.10">
    <property type="match status" value="1"/>
</dbReference>
<evidence type="ECO:0000259" key="1">
    <source>
        <dbReference type="Pfam" id="PF00149"/>
    </source>
</evidence>
<dbReference type="Proteomes" id="UP000223749">
    <property type="component" value="Chromosome"/>
</dbReference>
<dbReference type="GO" id="GO:0016787">
    <property type="term" value="F:hydrolase activity"/>
    <property type="evidence" value="ECO:0007669"/>
    <property type="project" value="InterPro"/>
</dbReference>
<evidence type="ECO:0000313" key="2">
    <source>
        <dbReference type="EMBL" id="ATP56939.1"/>
    </source>
</evidence>
<gene>
    <name evidence="2" type="ORF">CPT03_10825</name>
</gene>
<accession>A0A2D1U5P3</accession>
<dbReference type="SUPFAM" id="SSF56300">
    <property type="entry name" value="Metallo-dependent phosphatases"/>
    <property type="match status" value="1"/>
</dbReference>
<dbReference type="AlphaFoldDB" id="A0A2D1U5P3"/>
<dbReference type="InterPro" id="IPR004843">
    <property type="entry name" value="Calcineurin-like_PHP"/>
</dbReference>
<reference evidence="2 3" key="1">
    <citation type="submission" date="2017-10" db="EMBL/GenBank/DDBJ databases">
        <title>Whole genome of Pedobacter ginsengisoli T01R-27 isolated from tomato rhizosphere.</title>
        <authorList>
            <person name="Weon H.-Y."/>
            <person name="Lee S.A."/>
            <person name="Sang M.K."/>
            <person name="Song J."/>
        </authorList>
    </citation>
    <scope>NUCLEOTIDE SEQUENCE [LARGE SCALE GENOMIC DNA]</scope>
    <source>
        <strain evidence="2 3">T01R-27</strain>
    </source>
</reference>
<dbReference type="Pfam" id="PF00149">
    <property type="entry name" value="Metallophos"/>
    <property type="match status" value="1"/>
</dbReference>
<dbReference type="PANTHER" id="PTHR43143">
    <property type="entry name" value="METALLOPHOSPHOESTERASE, CALCINEURIN SUPERFAMILY"/>
    <property type="match status" value="1"/>
</dbReference>
<dbReference type="KEGG" id="pgs:CPT03_10825"/>
<dbReference type="EMBL" id="CP024091">
    <property type="protein sequence ID" value="ATP56939.1"/>
    <property type="molecule type" value="Genomic_DNA"/>
</dbReference>
<name>A0A2D1U5P3_9SPHI</name>
<organism evidence="2 3">
    <name type="scientific">Pedobacter ginsengisoli</name>
    <dbReference type="NCBI Taxonomy" id="363852"/>
    <lineage>
        <taxon>Bacteria</taxon>
        <taxon>Pseudomonadati</taxon>
        <taxon>Bacteroidota</taxon>
        <taxon>Sphingobacteriia</taxon>
        <taxon>Sphingobacteriales</taxon>
        <taxon>Sphingobacteriaceae</taxon>
        <taxon>Pedobacter</taxon>
    </lineage>
</organism>
<dbReference type="OrthoDB" id="9816081at2"/>
<dbReference type="PANTHER" id="PTHR43143:SF1">
    <property type="entry name" value="SERINE_THREONINE-PROTEIN PHOSPHATASE CPPED1"/>
    <property type="match status" value="1"/>
</dbReference>
<keyword evidence="3" id="KW-1185">Reference proteome</keyword>